<dbReference type="Gene3D" id="1.20.1250.20">
    <property type="entry name" value="MFS general substrate transporter like domains"/>
    <property type="match status" value="2"/>
</dbReference>
<dbReference type="InterPro" id="IPR000849">
    <property type="entry name" value="Sugar_P_transporter"/>
</dbReference>
<evidence type="ECO:0000256" key="4">
    <source>
        <dbReference type="ARBA" id="ARBA00023136"/>
    </source>
</evidence>
<dbReference type="SUPFAM" id="SSF103473">
    <property type="entry name" value="MFS general substrate transporter"/>
    <property type="match status" value="1"/>
</dbReference>
<feature type="transmembrane region" description="Helical" evidence="5">
    <location>
        <begin position="173"/>
        <end position="194"/>
    </location>
</feature>
<dbReference type="KEGG" id="sfz:SFLOR_v1c06720"/>
<dbReference type="EMBL" id="CP025057">
    <property type="protein sequence ID" value="AUB31720.1"/>
    <property type="molecule type" value="Genomic_DNA"/>
</dbReference>
<evidence type="ECO:0000313" key="8">
    <source>
        <dbReference type="Proteomes" id="UP000231823"/>
    </source>
</evidence>
<sequence>MKKKSFKNFLAEKNERDLITEENLYDFVIKKEYKYNQEKVFWTVFVSYMVFYLTRKQWTIFGTILMTDGVLSSTQFATVGLVFAISYGIAKFVSSPLSDTKSNKWLLGIGLIGAGGLNLLLGLSWLNASMILTPIILSCVIQVAIGFIHSLGATPSVRFFYNWFPNKQRRTRIISWNVAHNIGSALATFLILGSQTLFSKYLNGSYMGYFLLPSIISILMGIFLIFFIKDRPETVGLPPLKDYYKMELIGAKREKTQEDINEDNKKWGYFFVKYVLKNKYVWLLFISNLCIYTLRMALSDWSLDYLINEKHFDKQSSAAFLYSMFDWGGLLFTLVIGLTANKYLKRFAPITFIVILIATGSLLGFWLLANDNEALIIVFLLIAGVIFIPQCFLPIMVAEVSHWRVVSTAGGLLGIAGYAGDAIMSKIIVGMGLMHLGYNWVFGFVAISGFVAALVLIPLFKVKLSQ</sequence>
<feature type="transmembrane region" description="Helical" evidence="5">
    <location>
        <begin position="374"/>
        <end position="397"/>
    </location>
</feature>
<dbReference type="PANTHER" id="PTHR43826">
    <property type="entry name" value="GLUCOSE-6-PHOSPHATE EXCHANGER SLC37A4"/>
    <property type="match status" value="1"/>
</dbReference>
<dbReference type="PIRSF" id="PIRSF002808">
    <property type="entry name" value="Hexose_phosphate_transp"/>
    <property type="match status" value="1"/>
</dbReference>
<dbReference type="PANTHER" id="PTHR43826:SF3">
    <property type="entry name" value="GLUCOSE-6-PHOSPHATE EXCHANGER SLC37A4"/>
    <property type="match status" value="1"/>
</dbReference>
<protein>
    <submittedName>
        <fullName evidence="7">MFS transporter, OPA family, glycerol-3-phosphate transporter</fullName>
    </submittedName>
</protein>
<reference evidence="7 8" key="1">
    <citation type="submission" date="2017-12" db="EMBL/GenBank/DDBJ databases">
        <title>Complete genome sequence of Spiroplasma floricola 23-6 (ATCC 29989).</title>
        <authorList>
            <person name="Tsai Y.-M."/>
            <person name="Wu P.-S."/>
            <person name="Lo W.-S."/>
            <person name="Kuo C.-H."/>
        </authorList>
    </citation>
    <scope>NUCLEOTIDE SEQUENCE [LARGE SCALE GENOMIC DNA]</scope>
    <source>
        <strain evidence="7 8">23-6</strain>
    </source>
</reference>
<dbReference type="GO" id="GO:0005886">
    <property type="term" value="C:plasma membrane"/>
    <property type="evidence" value="ECO:0007669"/>
    <property type="project" value="UniProtKB-SubCell"/>
</dbReference>
<keyword evidence="4 5" id="KW-0472">Membrane</keyword>
<accession>A0A2K8SFX0</accession>
<feature type="transmembrane region" description="Helical" evidence="5">
    <location>
        <begin position="440"/>
        <end position="460"/>
    </location>
</feature>
<dbReference type="InterPro" id="IPR011701">
    <property type="entry name" value="MFS"/>
</dbReference>
<proteinExistence type="predicted"/>
<feature type="transmembrane region" description="Helical" evidence="5">
    <location>
        <begin position="40"/>
        <end position="55"/>
    </location>
</feature>
<dbReference type="Pfam" id="PF07690">
    <property type="entry name" value="MFS_1"/>
    <property type="match status" value="1"/>
</dbReference>
<feature type="transmembrane region" description="Helical" evidence="5">
    <location>
        <begin position="75"/>
        <end position="93"/>
    </location>
</feature>
<keyword evidence="2 5" id="KW-0812">Transmembrane</keyword>
<dbReference type="AlphaFoldDB" id="A0A2K8SFX0"/>
<dbReference type="RefSeq" id="WP_100916697.1">
    <property type="nucleotide sequence ID" value="NZ_CP025057.1"/>
</dbReference>
<evidence type="ECO:0000256" key="2">
    <source>
        <dbReference type="ARBA" id="ARBA00022692"/>
    </source>
</evidence>
<feature type="transmembrane region" description="Helical" evidence="5">
    <location>
        <begin position="347"/>
        <end position="368"/>
    </location>
</feature>
<feature type="transmembrane region" description="Helical" evidence="5">
    <location>
        <begin position="318"/>
        <end position="340"/>
    </location>
</feature>
<feature type="transmembrane region" description="Helical" evidence="5">
    <location>
        <begin position="409"/>
        <end position="434"/>
    </location>
</feature>
<dbReference type="InterPro" id="IPR036259">
    <property type="entry name" value="MFS_trans_sf"/>
</dbReference>
<dbReference type="OrthoDB" id="9766638at2"/>
<comment type="subcellular location">
    <subcellularLocation>
        <location evidence="1">Cell membrane</location>
        <topology evidence="1">Multi-pass membrane protein</topology>
    </subcellularLocation>
</comment>
<dbReference type="InterPro" id="IPR051337">
    <property type="entry name" value="OPA_Antiporter"/>
</dbReference>
<name>A0A2K8SFX0_9MOLU</name>
<evidence type="ECO:0000259" key="6">
    <source>
        <dbReference type="PROSITE" id="PS50850"/>
    </source>
</evidence>
<evidence type="ECO:0000256" key="5">
    <source>
        <dbReference type="SAM" id="Phobius"/>
    </source>
</evidence>
<feature type="domain" description="Major facilitator superfamily (MFS) profile" evidence="6">
    <location>
        <begin position="40"/>
        <end position="461"/>
    </location>
</feature>
<dbReference type="GO" id="GO:0035435">
    <property type="term" value="P:phosphate ion transmembrane transport"/>
    <property type="evidence" value="ECO:0007669"/>
    <property type="project" value="TreeGrafter"/>
</dbReference>
<feature type="transmembrane region" description="Helical" evidence="5">
    <location>
        <begin position="280"/>
        <end position="298"/>
    </location>
</feature>
<dbReference type="InterPro" id="IPR020846">
    <property type="entry name" value="MFS_dom"/>
</dbReference>
<organism evidence="7 8">
    <name type="scientific">Spiroplasma floricola 23-6</name>
    <dbReference type="NCBI Taxonomy" id="1336749"/>
    <lineage>
        <taxon>Bacteria</taxon>
        <taxon>Bacillati</taxon>
        <taxon>Mycoplasmatota</taxon>
        <taxon>Mollicutes</taxon>
        <taxon>Entomoplasmatales</taxon>
        <taxon>Spiroplasmataceae</taxon>
        <taxon>Spiroplasma</taxon>
    </lineage>
</organism>
<evidence type="ECO:0000256" key="3">
    <source>
        <dbReference type="ARBA" id="ARBA00022989"/>
    </source>
</evidence>
<keyword evidence="8" id="KW-1185">Reference proteome</keyword>
<dbReference type="Proteomes" id="UP000231823">
    <property type="component" value="Chromosome"/>
</dbReference>
<feature type="transmembrane region" description="Helical" evidence="5">
    <location>
        <begin position="206"/>
        <end position="228"/>
    </location>
</feature>
<gene>
    <name evidence="7" type="primary">glpT</name>
    <name evidence="7" type="ORF">SFLOR_v1c06720</name>
</gene>
<evidence type="ECO:0000313" key="7">
    <source>
        <dbReference type="EMBL" id="AUB31720.1"/>
    </source>
</evidence>
<dbReference type="PROSITE" id="PS50850">
    <property type="entry name" value="MFS"/>
    <property type="match status" value="1"/>
</dbReference>
<feature type="transmembrane region" description="Helical" evidence="5">
    <location>
        <begin position="131"/>
        <end position="152"/>
    </location>
</feature>
<keyword evidence="3 5" id="KW-1133">Transmembrane helix</keyword>
<evidence type="ECO:0000256" key="1">
    <source>
        <dbReference type="ARBA" id="ARBA00004651"/>
    </source>
</evidence>
<feature type="transmembrane region" description="Helical" evidence="5">
    <location>
        <begin position="105"/>
        <end position="125"/>
    </location>
</feature>
<dbReference type="GO" id="GO:0061513">
    <property type="term" value="F:glucose 6-phosphate:phosphate antiporter activity"/>
    <property type="evidence" value="ECO:0007669"/>
    <property type="project" value="TreeGrafter"/>
</dbReference>